<dbReference type="SUPFAM" id="SSF53850">
    <property type="entry name" value="Periplasmic binding protein-like II"/>
    <property type="match status" value="1"/>
</dbReference>
<dbReference type="Proteomes" id="UP000292781">
    <property type="component" value="Unassembled WGS sequence"/>
</dbReference>
<dbReference type="GO" id="GO:0030288">
    <property type="term" value="C:outer membrane-bounded periplasmic space"/>
    <property type="evidence" value="ECO:0007669"/>
    <property type="project" value="TreeGrafter"/>
</dbReference>
<comment type="caution">
    <text evidence="6">The sequence shown here is derived from an EMBL/GenBank/DDBJ whole genome shotgun (WGS) entry which is preliminary data.</text>
</comment>
<dbReference type="CDD" id="cd08497">
    <property type="entry name" value="MbnE-like"/>
    <property type="match status" value="1"/>
</dbReference>
<dbReference type="InterPro" id="IPR006311">
    <property type="entry name" value="TAT_signal"/>
</dbReference>
<evidence type="ECO:0000259" key="5">
    <source>
        <dbReference type="Pfam" id="PF00496"/>
    </source>
</evidence>
<dbReference type="Pfam" id="PF00496">
    <property type="entry name" value="SBP_bac_5"/>
    <property type="match status" value="1"/>
</dbReference>
<feature type="region of interest" description="Disordered" evidence="4">
    <location>
        <begin position="1"/>
        <end position="22"/>
    </location>
</feature>
<dbReference type="PANTHER" id="PTHR30290">
    <property type="entry name" value="PERIPLASMIC BINDING COMPONENT OF ABC TRANSPORTER"/>
    <property type="match status" value="1"/>
</dbReference>
<dbReference type="InterPro" id="IPR000914">
    <property type="entry name" value="SBP_5_dom"/>
</dbReference>
<dbReference type="PROSITE" id="PS51318">
    <property type="entry name" value="TAT"/>
    <property type="match status" value="1"/>
</dbReference>
<dbReference type="Gene3D" id="3.10.105.10">
    <property type="entry name" value="Dipeptide-binding Protein, Domain 3"/>
    <property type="match status" value="1"/>
</dbReference>
<protein>
    <submittedName>
        <fullName evidence="6">ABC transporter substrate-binding protein</fullName>
    </submittedName>
</protein>
<proteinExistence type="inferred from homology"/>
<dbReference type="OrthoDB" id="9803988at2"/>
<evidence type="ECO:0000256" key="4">
    <source>
        <dbReference type="SAM" id="MobiDB-lite"/>
    </source>
</evidence>
<keyword evidence="3" id="KW-0732">Signal</keyword>
<keyword evidence="7" id="KW-1185">Reference proteome</keyword>
<name>A0A4Q9VNV8_9HYPH</name>
<dbReference type="EMBL" id="SJFN01000020">
    <property type="protein sequence ID" value="TBW36444.1"/>
    <property type="molecule type" value="Genomic_DNA"/>
</dbReference>
<organism evidence="6 7">
    <name type="scientific">Siculibacillus lacustris</name>
    <dbReference type="NCBI Taxonomy" id="1549641"/>
    <lineage>
        <taxon>Bacteria</taxon>
        <taxon>Pseudomonadati</taxon>
        <taxon>Pseudomonadota</taxon>
        <taxon>Alphaproteobacteria</taxon>
        <taxon>Hyphomicrobiales</taxon>
        <taxon>Ancalomicrobiaceae</taxon>
        <taxon>Siculibacillus</taxon>
    </lineage>
</organism>
<evidence type="ECO:0000313" key="6">
    <source>
        <dbReference type="EMBL" id="TBW36444.1"/>
    </source>
</evidence>
<evidence type="ECO:0000313" key="7">
    <source>
        <dbReference type="Proteomes" id="UP000292781"/>
    </source>
</evidence>
<evidence type="ECO:0000256" key="2">
    <source>
        <dbReference type="ARBA" id="ARBA00005695"/>
    </source>
</evidence>
<dbReference type="GO" id="GO:1904680">
    <property type="term" value="F:peptide transmembrane transporter activity"/>
    <property type="evidence" value="ECO:0007669"/>
    <property type="project" value="TreeGrafter"/>
</dbReference>
<evidence type="ECO:0000256" key="1">
    <source>
        <dbReference type="ARBA" id="ARBA00004418"/>
    </source>
</evidence>
<dbReference type="InterPro" id="IPR039424">
    <property type="entry name" value="SBP_5"/>
</dbReference>
<sequence>MVRRREGHQDRGGQVSGARGPTRRAAIGGALGLIAAAASGRPAAALTLRHGLSAYGDLKYPVDFRHFDWVDPRAPKGGRLSTVPSSWALNQNPTTFNSLNGLILKGDAAVGSELIYDSLMVRALDEPDAVYGLVASAVEISDDGRTHVFHLRREARFHDGSPLDAEDVAFSLTTLKALGHPLIAEPLREMDSVEVLAPDRVAVHYTAAAGRTLPLAVAVLPILSKRHWTSRDFSASTLEPPLGSGAYRIGRFDPGRFIEYERVADWWAKDLPVAVGQANFDVIRYEMYRERTTAFEAFKAGQYLLREEATSSVWATQYDFPAAVDGRVKRIELEDLSPSGAQGWFLNTRREIFRDARVREAIGLAFDFEWSNKNLFFDSYRRTPSFFVNSDLEATGLPSPQELALLEPHRARLSPAVFETAWRPPVSDGSGRDRKLLKRASDLLAAAGWTRRGEQLVDAGGRPFAIEFLESDSGLDRVLGPFQKNLGALGITATTRLVDPSQYEKRLRDFDFDVVSRRYAFSPTLDEGLRQFWHSSSATRSGSNNLAGIADPAVDTLLETALGAATRAEMTVAARALDRVLRSGHWWVPCWYKASNWIAAWDVFGRPAVKPRYDRGILATWWVDRTRATALGKGL</sequence>
<comment type="subcellular location">
    <subcellularLocation>
        <location evidence="1">Periplasm</location>
    </subcellularLocation>
</comment>
<dbReference type="PANTHER" id="PTHR30290:SF64">
    <property type="entry name" value="ABC TRANSPORTER PERIPLASMIC BINDING PROTEIN"/>
    <property type="match status" value="1"/>
</dbReference>
<evidence type="ECO:0000256" key="3">
    <source>
        <dbReference type="ARBA" id="ARBA00022729"/>
    </source>
</evidence>
<dbReference type="PIRSF" id="PIRSF002741">
    <property type="entry name" value="MppA"/>
    <property type="match status" value="1"/>
</dbReference>
<dbReference type="GO" id="GO:0015833">
    <property type="term" value="P:peptide transport"/>
    <property type="evidence" value="ECO:0007669"/>
    <property type="project" value="TreeGrafter"/>
</dbReference>
<gene>
    <name evidence="6" type="ORF">EYW49_13985</name>
</gene>
<dbReference type="GO" id="GO:0043190">
    <property type="term" value="C:ATP-binding cassette (ABC) transporter complex"/>
    <property type="evidence" value="ECO:0007669"/>
    <property type="project" value="InterPro"/>
</dbReference>
<dbReference type="Gene3D" id="3.40.190.10">
    <property type="entry name" value="Periplasmic binding protein-like II"/>
    <property type="match status" value="1"/>
</dbReference>
<dbReference type="GO" id="GO:0042884">
    <property type="term" value="P:microcin transport"/>
    <property type="evidence" value="ECO:0007669"/>
    <property type="project" value="TreeGrafter"/>
</dbReference>
<comment type="similarity">
    <text evidence="2">Belongs to the bacterial solute-binding protein 5 family.</text>
</comment>
<dbReference type="InterPro" id="IPR030678">
    <property type="entry name" value="Peptide/Ni-bd"/>
</dbReference>
<feature type="domain" description="Solute-binding protein family 5" evidence="5">
    <location>
        <begin position="131"/>
        <end position="537"/>
    </location>
</feature>
<dbReference type="AlphaFoldDB" id="A0A4Q9VNV8"/>
<accession>A0A4Q9VNV8</accession>
<reference evidence="6 7" key="1">
    <citation type="submission" date="2019-02" db="EMBL/GenBank/DDBJ databases">
        <title>Siculibacillus lacustris gen. nov., sp. nov., a new rosette-forming bacterium isolated from a freshwater crater lake (Lake St. Ana, Romania).</title>
        <authorList>
            <person name="Felfoldi T."/>
            <person name="Marton Z."/>
            <person name="Szabo A."/>
            <person name="Mentes A."/>
            <person name="Boka K."/>
            <person name="Marialigeti K."/>
            <person name="Mathe I."/>
            <person name="Koncz M."/>
            <person name="Schumann P."/>
            <person name="Toth E."/>
        </authorList>
    </citation>
    <scope>NUCLEOTIDE SEQUENCE [LARGE SCALE GENOMIC DNA]</scope>
    <source>
        <strain evidence="6 7">SA-279</strain>
    </source>
</reference>